<feature type="transmembrane region" description="Helical" evidence="9">
    <location>
        <begin position="48"/>
        <end position="66"/>
    </location>
</feature>
<dbReference type="PRINTS" id="PR00171">
    <property type="entry name" value="SUGRTRNSPORT"/>
</dbReference>
<name>A0A2J6RGQ3_HYAVF</name>
<comment type="subcellular location">
    <subcellularLocation>
        <location evidence="1">Membrane</location>
        <topology evidence="1">Multi-pass membrane protein</topology>
    </subcellularLocation>
</comment>
<proteinExistence type="inferred from homology"/>
<dbReference type="InterPro" id="IPR003663">
    <property type="entry name" value="Sugar/inositol_transpt"/>
</dbReference>
<feature type="transmembrane region" description="Helical" evidence="9">
    <location>
        <begin position="136"/>
        <end position="158"/>
    </location>
</feature>
<feature type="transmembrane region" description="Helical" evidence="9">
    <location>
        <begin position="170"/>
        <end position="191"/>
    </location>
</feature>
<dbReference type="Proteomes" id="UP000235786">
    <property type="component" value="Unassembled WGS sequence"/>
</dbReference>
<evidence type="ECO:0000256" key="6">
    <source>
        <dbReference type="ARBA" id="ARBA00023136"/>
    </source>
</evidence>
<evidence type="ECO:0000256" key="3">
    <source>
        <dbReference type="ARBA" id="ARBA00022448"/>
    </source>
</evidence>
<feature type="transmembrane region" description="Helical" evidence="9">
    <location>
        <begin position="259"/>
        <end position="280"/>
    </location>
</feature>
<dbReference type="PROSITE" id="PS50850">
    <property type="entry name" value="MFS"/>
    <property type="match status" value="1"/>
</dbReference>
<dbReference type="OrthoDB" id="6612291at2759"/>
<feature type="transmembrane region" description="Helical" evidence="9">
    <location>
        <begin position="360"/>
        <end position="384"/>
    </location>
</feature>
<evidence type="ECO:0000256" key="8">
    <source>
        <dbReference type="SAM" id="MobiDB-lite"/>
    </source>
</evidence>
<feature type="region of interest" description="Disordered" evidence="8">
    <location>
        <begin position="481"/>
        <end position="526"/>
    </location>
</feature>
<evidence type="ECO:0000259" key="10">
    <source>
        <dbReference type="PROSITE" id="PS50850"/>
    </source>
</evidence>
<feature type="transmembrane region" description="Helical" evidence="9">
    <location>
        <begin position="427"/>
        <end position="447"/>
    </location>
</feature>
<dbReference type="GO" id="GO:0016020">
    <property type="term" value="C:membrane"/>
    <property type="evidence" value="ECO:0007669"/>
    <property type="project" value="UniProtKB-SubCell"/>
</dbReference>
<keyword evidence="5 9" id="KW-1133">Transmembrane helix</keyword>
<dbReference type="AlphaFoldDB" id="A0A2J6RGQ3"/>
<sequence length="526" mass="57582">MGKVFMISLAVFASTGSFLFGYDAGVMTDVIASKNFLAFFHTTSSSDIIGAINSTFNGGAVFGALQGGLTMDRFGRKLTILMGALICLIGAILQCTAQNLGMILVGRIFTGWAVGLLSMAVPVYNSECADPKIRGFIVGLSQQMIGVGFIVSTWVGYGSGTASASSSIQWRLPLAFQVLPCSILALGIMFFPESPRHLMETDREDEALKVLRKLHYNGSNEEYIQREYHDIKTTIAAEKAITVPGWGIMFTVPQWRTRLMHGVAVQVFTQFTGINVIGYYQTSMYKALGIVGDRNLLVAGIYNCMGPLANLIFIVFMIDRVGRRKPLLWGTIGITIALICEAVVNSQIDKENPQSSLSIAGVFFLFCVTVIFSFSWGPISWVYMAEVMPMQIRARGNAFATGIGNWLVSTFWAQVSPTALAALTWKFYFLFMAWNIVVTFPIVFFFFKETKQVSLEDIDLLFGERALGTLPDDLHKETGVEHTEGVHGDANEIGPSPVVAETEGGSEKPMVESPKAEKPRVEGEAV</sequence>
<keyword evidence="6 9" id="KW-0472">Membrane</keyword>
<evidence type="ECO:0000256" key="5">
    <source>
        <dbReference type="ARBA" id="ARBA00022989"/>
    </source>
</evidence>
<dbReference type="InterPro" id="IPR050360">
    <property type="entry name" value="MFS_Sugar_Transporters"/>
</dbReference>
<evidence type="ECO:0000256" key="9">
    <source>
        <dbReference type="SAM" id="Phobius"/>
    </source>
</evidence>
<dbReference type="EMBL" id="KZ613949">
    <property type="protein sequence ID" value="PMD37680.1"/>
    <property type="molecule type" value="Genomic_DNA"/>
</dbReference>
<evidence type="ECO:0000313" key="12">
    <source>
        <dbReference type="Proteomes" id="UP000235786"/>
    </source>
</evidence>
<feature type="compositionally biased region" description="Basic and acidic residues" evidence="8">
    <location>
        <begin position="481"/>
        <end position="490"/>
    </location>
</feature>
<evidence type="ECO:0000256" key="1">
    <source>
        <dbReference type="ARBA" id="ARBA00004141"/>
    </source>
</evidence>
<keyword evidence="4 9" id="KW-0812">Transmembrane</keyword>
<dbReference type="SUPFAM" id="SSF103473">
    <property type="entry name" value="MFS general substrate transporter"/>
    <property type="match status" value="1"/>
</dbReference>
<evidence type="ECO:0000256" key="4">
    <source>
        <dbReference type="ARBA" id="ARBA00022692"/>
    </source>
</evidence>
<accession>A0A2J6RGQ3</accession>
<dbReference type="NCBIfam" id="TIGR00879">
    <property type="entry name" value="SP"/>
    <property type="match status" value="1"/>
</dbReference>
<feature type="compositionally biased region" description="Basic and acidic residues" evidence="8">
    <location>
        <begin position="505"/>
        <end position="526"/>
    </location>
</feature>
<dbReference type="InterPro" id="IPR036259">
    <property type="entry name" value="MFS_trans_sf"/>
</dbReference>
<dbReference type="Gene3D" id="1.20.1250.20">
    <property type="entry name" value="MFS general substrate transporter like domains"/>
    <property type="match status" value="1"/>
</dbReference>
<dbReference type="InterPro" id="IPR005829">
    <property type="entry name" value="Sugar_transporter_CS"/>
</dbReference>
<gene>
    <name evidence="11" type="ORF">L207DRAFT_432373</name>
</gene>
<dbReference type="InterPro" id="IPR005828">
    <property type="entry name" value="MFS_sugar_transport-like"/>
</dbReference>
<evidence type="ECO:0000313" key="11">
    <source>
        <dbReference type="EMBL" id="PMD37680.1"/>
    </source>
</evidence>
<feature type="transmembrane region" description="Helical" evidence="9">
    <location>
        <begin position="78"/>
        <end position="94"/>
    </location>
</feature>
<feature type="transmembrane region" description="Helical" evidence="9">
    <location>
        <begin position="327"/>
        <end position="348"/>
    </location>
</feature>
<dbReference type="FunFam" id="1.20.1250.20:FF:000090">
    <property type="entry name" value="MFS sugar transporter, putative"/>
    <property type="match status" value="1"/>
</dbReference>
<reference evidence="11 12" key="1">
    <citation type="submission" date="2016-04" db="EMBL/GenBank/DDBJ databases">
        <title>A degradative enzymes factory behind the ericoid mycorrhizal symbiosis.</title>
        <authorList>
            <consortium name="DOE Joint Genome Institute"/>
            <person name="Martino E."/>
            <person name="Morin E."/>
            <person name="Grelet G."/>
            <person name="Kuo A."/>
            <person name="Kohler A."/>
            <person name="Daghino S."/>
            <person name="Barry K."/>
            <person name="Choi C."/>
            <person name="Cichocki N."/>
            <person name="Clum A."/>
            <person name="Copeland A."/>
            <person name="Hainaut M."/>
            <person name="Haridas S."/>
            <person name="Labutti K."/>
            <person name="Lindquist E."/>
            <person name="Lipzen A."/>
            <person name="Khouja H.-R."/>
            <person name="Murat C."/>
            <person name="Ohm R."/>
            <person name="Olson A."/>
            <person name="Spatafora J."/>
            <person name="Veneault-Fourrey C."/>
            <person name="Henrissat B."/>
            <person name="Grigoriev I."/>
            <person name="Martin F."/>
            <person name="Perotto S."/>
        </authorList>
    </citation>
    <scope>NUCLEOTIDE SEQUENCE [LARGE SCALE GENOMIC DNA]</scope>
    <source>
        <strain evidence="11 12">F</strain>
    </source>
</reference>
<dbReference type="PANTHER" id="PTHR48022">
    <property type="entry name" value="PLASTIDIC GLUCOSE TRANSPORTER 4"/>
    <property type="match status" value="1"/>
</dbReference>
<keyword evidence="3 7" id="KW-0813">Transport</keyword>
<dbReference type="PANTHER" id="PTHR48022:SF80">
    <property type="entry name" value="SUGAR TRANSPORTER, PUTATIVE (AFU_ORTHOLOGUE AFUA_3G12170)-RELATED"/>
    <property type="match status" value="1"/>
</dbReference>
<feature type="transmembrane region" description="Helical" evidence="9">
    <location>
        <begin position="100"/>
        <end position="124"/>
    </location>
</feature>
<organism evidence="11 12">
    <name type="scientific">Hyaloscypha variabilis (strain UAMH 11265 / GT02V1 / F)</name>
    <name type="common">Meliniomyces variabilis</name>
    <dbReference type="NCBI Taxonomy" id="1149755"/>
    <lineage>
        <taxon>Eukaryota</taxon>
        <taxon>Fungi</taxon>
        <taxon>Dikarya</taxon>
        <taxon>Ascomycota</taxon>
        <taxon>Pezizomycotina</taxon>
        <taxon>Leotiomycetes</taxon>
        <taxon>Helotiales</taxon>
        <taxon>Hyaloscyphaceae</taxon>
        <taxon>Hyaloscypha</taxon>
        <taxon>Hyaloscypha variabilis</taxon>
    </lineage>
</organism>
<feature type="transmembrane region" description="Helical" evidence="9">
    <location>
        <begin position="396"/>
        <end position="415"/>
    </location>
</feature>
<dbReference type="PROSITE" id="PS00216">
    <property type="entry name" value="SUGAR_TRANSPORT_1"/>
    <property type="match status" value="2"/>
</dbReference>
<dbReference type="GO" id="GO:0005351">
    <property type="term" value="F:carbohydrate:proton symporter activity"/>
    <property type="evidence" value="ECO:0007669"/>
    <property type="project" value="TreeGrafter"/>
</dbReference>
<dbReference type="InterPro" id="IPR020846">
    <property type="entry name" value="MFS_dom"/>
</dbReference>
<evidence type="ECO:0000256" key="7">
    <source>
        <dbReference type="RuleBase" id="RU003346"/>
    </source>
</evidence>
<keyword evidence="12" id="KW-1185">Reference proteome</keyword>
<dbReference type="Pfam" id="PF00083">
    <property type="entry name" value="Sugar_tr"/>
    <property type="match status" value="1"/>
</dbReference>
<feature type="transmembrane region" description="Helical" evidence="9">
    <location>
        <begin position="300"/>
        <end position="318"/>
    </location>
</feature>
<comment type="similarity">
    <text evidence="2 7">Belongs to the major facilitator superfamily. Sugar transporter (TC 2.A.1.1) family.</text>
</comment>
<feature type="domain" description="Major facilitator superfamily (MFS) profile" evidence="10">
    <location>
        <begin position="9"/>
        <end position="451"/>
    </location>
</feature>
<evidence type="ECO:0000256" key="2">
    <source>
        <dbReference type="ARBA" id="ARBA00010992"/>
    </source>
</evidence>
<protein>
    <submittedName>
        <fullName evidence="11">General substrate transporter</fullName>
    </submittedName>
</protein>